<keyword evidence="2" id="KW-1185">Reference proteome</keyword>
<evidence type="ECO:0000313" key="2">
    <source>
        <dbReference type="Proteomes" id="UP001151760"/>
    </source>
</evidence>
<proteinExistence type="predicted"/>
<dbReference type="EMBL" id="BQNB010017818">
    <property type="protein sequence ID" value="GJT67532.1"/>
    <property type="molecule type" value="Genomic_DNA"/>
</dbReference>
<evidence type="ECO:0000313" key="1">
    <source>
        <dbReference type="EMBL" id="GJT67532.1"/>
    </source>
</evidence>
<accession>A0ABQ5FVZ4</accession>
<comment type="caution">
    <text evidence="1">The sequence shown here is derived from an EMBL/GenBank/DDBJ whole genome shotgun (WGS) entry which is preliminary data.</text>
</comment>
<sequence>MSLNVNNWTSTIHQEVYKILKDEIALIVNQVDTRVINFENQFLKEAAKFVRDFKSLAKETDESLDKNKVLAYENKRLLRAVLRAQLFGKFSKQNDIVKGTSANTKFAKPSILGKPPSQPFRNQLFVRQPTAFQSEQIKTSKTQFIPNVDVNNDLTELVTLHLVFDSQESIVVKNDKVIAPGMFRINTL</sequence>
<reference evidence="1" key="2">
    <citation type="submission" date="2022-01" db="EMBL/GenBank/DDBJ databases">
        <authorList>
            <person name="Yamashiro T."/>
            <person name="Shiraishi A."/>
            <person name="Satake H."/>
            <person name="Nakayama K."/>
        </authorList>
    </citation>
    <scope>NUCLEOTIDE SEQUENCE</scope>
</reference>
<gene>
    <name evidence="1" type="ORF">Tco_1019012</name>
</gene>
<protein>
    <submittedName>
        <fullName evidence="1">Uncharacterized protein</fullName>
    </submittedName>
</protein>
<name>A0ABQ5FVZ4_9ASTR</name>
<organism evidence="1 2">
    <name type="scientific">Tanacetum coccineum</name>
    <dbReference type="NCBI Taxonomy" id="301880"/>
    <lineage>
        <taxon>Eukaryota</taxon>
        <taxon>Viridiplantae</taxon>
        <taxon>Streptophyta</taxon>
        <taxon>Embryophyta</taxon>
        <taxon>Tracheophyta</taxon>
        <taxon>Spermatophyta</taxon>
        <taxon>Magnoliopsida</taxon>
        <taxon>eudicotyledons</taxon>
        <taxon>Gunneridae</taxon>
        <taxon>Pentapetalae</taxon>
        <taxon>asterids</taxon>
        <taxon>campanulids</taxon>
        <taxon>Asterales</taxon>
        <taxon>Asteraceae</taxon>
        <taxon>Asteroideae</taxon>
        <taxon>Anthemideae</taxon>
        <taxon>Anthemidinae</taxon>
        <taxon>Tanacetum</taxon>
    </lineage>
</organism>
<reference evidence="1" key="1">
    <citation type="journal article" date="2022" name="Int. J. Mol. Sci.">
        <title>Draft Genome of Tanacetum Coccineum: Genomic Comparison of Closely Related Tanacetum-Family Plants.</title>
        <authorList>
            <person name="Yamashiro T."/>
            <person name="Shiraishi A."/>
            <person name="Nakayama K."/>
            <person name="Satake H."/>
        </authorList>
    </citation>
    <scope>NUCLEOTIDE SEQUENCE</scope>
</reference>
<dbReference type="Proteomes" id="UP001151760">
    <property type="component" value="Unassembled WGS sequence"/>
</dbReference>